<dbReference type="EMBL" id="JABFDB010000050">
    <property type="protein sequence ID" value="NYZ24993.1"/>
    <property type="molecule type" value="Genomic_DNA"/>
</dbReference>
<name>A0ABX2TMZ9_9PROT</name>
<evidence type="ECO:0000256" key="2">
    <source>
        <dbReference type="ARBA" id="ARBA00022679"/>
    </source>
</evidence>
<evidence type="ECO:0000313" key="5">
    <source>
        <dbReference type="Proteomes" id="UP000584642"/>
    </source>
</evidence>
<gene>
    <name evidence="4" type="ORF">HND93_35265</name>
</gene>
<comment type="similarity">
    <text evidence="1 3">Belongs to the 3-oxoacid CoA-transferase family.</text>
</comment>
<dbReference type="InterPro" id="IPR014388">
    <property type="entry name" value="3-oxoacid_CoA-transferase"/>
</dbReference>
<accession>A0ABX2TMZ9</accession>
<dbReference type="Proteomes" id="UP000584642">
    <property type="component" value="Unassembled WGS sequence"/>
</dbReference>
<dbReference type="PANTHER" id="PTHR43293">
    <property type="entry name" value="ACETATE COA-TRANSFERASE YDIF"/>
    <property type="match status" value="1"/>
</dbReference>
<organism evidence="4 5">
    <name type="scientific">Azospirillum oleiclasticum</name>
    <dbReference type="NCBI Taxonomy" id="2735135"/>
    <lineage>
        <taxon>Bacteria</taxon>
        <taxon>Pseudomonadati</taxon>
        <taxon>Pseudomonadota</taxon>
        <taxon>Alphaproteobacteria</taxon>
        <taxon>Rhodospirillales</taxon>
        <taxon>Azospirillaceae</taxon>
        <taxon>Azospirillum</taxon>
    </lineage>
</organism>
<dbReference type="InterPro" id="IPR037171">
    <property type="entry name" value="NagB/RpiA_transferase-like"/>
</dbReference>
<proteinExistence type="inferred from homology"/>
<keyword evidence="5" id="KW-1185">Reference proteome</keyword>
<sequence length="530" mass="56737">MKVISAAEAAALIRDGDSVLASGSGGGHAIPEAVLEAIEARYLAEGAPGRLTLIHVVGLGDRVHKGVARFRHPGMLKRSITSALIDSPPLIELAFADAFESYTLPQGVLSQIFRDMAAGRPGLITRTGLHSFVDPRHGGARQSPSAKEDLVELMTIDGEEYLRFKPFPIDVAILRGTTADEDGNVSMEQEAIFGEMLSSAQATRRGGGIVVVQVKRMAKRGTLPAKTVKIPGILVDYVVVDPEQRQTYATDYNPAYAGELRVPLHALKRLPFGPRKIVARRAAMEIVPGAICNLGAGISTGISAVAAEEAILDHIVLTNEQGFIGGAPLTGVDSGASQNYDCIVDQPYQFDFYDGGGLDIAFLSFAEVDPAGNVNVSRFGSKIVGIGGFINISQNARKVVFSGTFTSGGLELDCAGGRLRIAQEGRHRKFVPSIEQICYNAAFAEREGRTALFVTERAVFRAAGGTLELVEIAPGIDIGRDILPHMAFRTRIADDLKTMDERLFRPEPMGLLAEVEAAGRSAPPRRPRRG</sequence>
<keyword evidence="2 3" id="KW-0808">Transferase</keyword>
<comment type="caution">
    <text evidence="4">The sequence shown here is derived from an EMBL/GenBank/DDBJ whole genome shotgun (WGS) entry which is preliminary data.</text>
</comment>
<dbReference type="Pfam" id="PF01144">
    <property type="entry name" value="CoA_trans"/>
    <property type="match status" value="1"/>
</dbReference>
<evidence type="ECO:0000256" key="3">
    <source>
        <dbReference type="PIRNR" id="PIRNR000858"/>
    </source>
</evidence>
<comment type="function">
    <text evidence="3">CoA transferase having broad substrate specificity for short-chain acyl-CoA thioesters with the activity decreasing when the length of the carboxylic acid chain exceeds four carbons.</text>
</comment>
<dbReference type="PIRSF" id="PIRSF000858">
    <property type="entry name" value="SCOT-t"/>
    <property type="match status" value="1"/>
</dbReference>
<dbReference type="InterPro" id="IPR004165">
    <property type="entry name" value="CoA_trans_fam_I"/>
</dbReference>
<dbReference type="Gene3D" id="3.40.1080.10">
    <property type="entry name" value="Glutaconate Coenzyme A-transferase"/>
    <property type="match status" value="2"/>
</dbReference>
<dbReference type="RefSeq" id="WP_180286767.1">
    <property type="nucleotide sequence ID" value="NZ_JABFDB010000050.1"/>
</dbReference>
<comment type="catalytic activity">
    <reaction evidence="3">
        <text>an acyl-CoA + acetate = a carboxylate + acetyl-CoA</text>
        <dbReference type="Rhea" id="RHEA:13381"/>
        <dbReference type="ChEBI" id="CHEBI:29067"/>
        <dbReference type="ChEBI" id="CHEBI:30089"/>
        <dbReference type="ChEBI" id="CHEBI:57288"/>
        <dbReference type="ChEBI" id="CHEBI:58342"/>
        <dbReference type="EC" id="2.8.3.8"/>
    </reaction>
</comment>
<dbReference type="SUPFAM" id="SSF100950">
    <property type="entry name" value="NagB/RpiA/CoA transferase-like"/>
    <property type="match status" value="2"/>
</dbReference>
<protein>
    <recommendedName>
        <fullName evidence="3">Acetate CoA-transferase YdiF</fullName>
        <ecNumber evidence="3">2.8.3.8</ecNumber>
    </recommendedName>
</protein>
<evidence type="ECO:0000313" key="4">
    <source>
        <dbReference type="EMBL" id="NYZ24993.1"/>
    </source>
</evidence>
<evidence type="ECO:0000256" key="1">
    <source>
        <dbReference type="ARBA" id="ARBA00007154"/>
    </source>
</evidence>
<dbReference type="EC" id="2.8.3.8" evidence="3"/>
<dbReference type="PANTHER" id="PTHR43293:SF1">
    <property type="entry name" value="ACETATE COA-TRANSFERASE YDIF"/>
    <property type="match status" value="1"/>
</dbReference>
<dbReference type="SMART" id="SM00882">
    <property type="entry name" value="CoA_trans"/>
    <property type="match status" value="1"/>
</dbReference>
<reference evidence="4 5" key="1">
    <citation type="submission" date="2020-05" db="EMBL/GenBank/DDBJ databases">
        <title>Azospirillum oleiclasticum sp. nov, a nitrogen-fixing and heavy crude oil-emulsifying bacterium isolated from the crude oil of Yumen Oilfield.</title>
        <authorList>
            <person name="Wu D."/>
            <person name="Cai M."/>
            <person name="Zhang X."/>
        </authorList>
    </citation>
    <scope>NUCLEOTIDE SEQUENCE [LARGE SCALE GENOMIC DNA]</scope>
    <source>
        <strain evidence="4 5">ROY-1-1-2</strain>
    </source>
</reference>